<evidence type="ECO:0000256" key="2">
    <source>
        <dbReference type="SAM" id="MobiDB-lite"/>
    </source>
</evidence>
<evidence type="ECO:0000313" key="4">
    <source>
        <dbReference type="Proteomes" id="UP001392437"/>
    </source>
</evidence>
<name>A0AAW0QZQ0_9PEZI</name>
<protein>
    <submittedName>
        <fullName evidence="3">Uncharacterized protein</fullName>
    </submittedName>
</protein>
<keyword evidence="1" id="KW-0175">Coiled coil</keyword>
<organism evidence="3 4">
    <name type="scientific">Apiospora kogelbergensis</name>
    <dbReference type="NCBI Taxonomy" id="1337665"/>
    <lineage>
        <taxon>Eukaryota</taxon>
        <taxon>Fungi</taxon>
        <taxon>Dikarya</taxon>
        <taxon>Ascomycota</taxon>
        <taxon>Pezizomycotina</taxon>
        <taxon>Sordariomycetes</taxon>
        <taxon>Xylariomycetidae</taxon>
        <taxon>Amphisphaeriales</taxon>
        <taxon>Apiosporaceae</taxon>
        <taxon>Apiospora</taxon>
    </lineage>
</organism>
<evidence type="ECO:0000256" key="1">
    <source>
        <dbReference type="SAM" id="Coils"/>
    </source>
</evidence>
<reference evidence="3 4" key="1">
    <citation type="submission" date="2023-01" db="EMBL/GenBank/DDBJ databases">
        <title>Analysis of 21 Apiospora genomes using comparative genomics revels a genus with tremendous synthesis potential of carbohydrate active enzymes and secondary metabolites.</title>
        <authorList>
            <person name="Sorensen T."/>
        </authorList>
    </citation>
    <scope>NUCLEOTIDE SEQUENCE [LARGE SCALE GENOMIC DNA]</scope>
    <source>
        <strain evidence="3 4">CBS 117206</strain>
    </source>
</reference>
<accession>A0AAW0QZQ0</accession>
<proteinExistence type="predicted"/>
<gene>
    <name evidence="3" type="ORF">PG999_004577</name>
</gene>
<feature type="region of interest" description="Disordered" evidence="2">
    <location>
        <begin position="1"/>
        <end position="29"/>
    </location>
</feature>
<dbReference type="EMBL" id="JAQQWP010000004">
    <property type="protein sequence ID" value="KAK8120457.1"/>
    <property type="molecule type" value="Genomic_DNA"/>
</dbReference>
<evidence type="ECO:0000313" key="3">
    <source>
        <dbReference type="EMBL" id="KAK8120457.1"/>
    </source>
</evidence>
<dbReference type="Proteomes" id="UP001392437">
    <property type="component" value="Unassembled WGS sequence"/>
</dbReference>
<keyword evidence="4" id="KW-1185">Reference proteome</keyword>
<dbReference type="AlphaFoldDB" id="A0AAW0QZQ0"/>
<feature type="coiled-coil region" evidence="1">
    <location>
        <begin position="96"/>
        <end position="123"/>
    </location>
</feature>
<comment type="caution">
    <text evidence="3">The sequence shown here is derived from an EMBL/GenBank/DDBJ whole genome shotgun (WGS) entry which is preliminary data.</text>
</comment>
<feature type="compositionally biased region" description="Polar residues" evidence="2">
    <location>
        <begin position="1"/>
        <end position="11"/>
    </location>
</feature>
<sequence length="126" mass="14732">MPLFSLNSPSNRPEVDIEGSMTNPRDKRCRKSLRPWHDFHEEQEPGTLYDTFPTESRVFEDRNFPAGLGNRTRREDPRCDVQCLTPAQPRNIGAKHSKVQDELDAAEQELQRAAARIRRYRKQKKL</sequence>